<keyword evidence="7" id="KW-0863">Zinc-finger</keyword>
<evidence type="ECO:0000256" key="4">
    <source>
        <dbReference type="ARBA" id="ARBA00022679"/>
    </source>
</evidence>
<evidence type="ECO:0000313" key="11">
    <source>
        <dbReference type="EMBL" id="CAF96101.1"/>
    </source>
</evidence>
<organism evidence="11">
    <name type="scientific">Tetraodon nigroviridis</name>
    <name type="common">Spotted green pufferfish</name>
    <name type="synonym">Chelonodon nigroviridis</name>
    <dbReference type="NCBI Taxonomy" id="99883"/>
    <lineage>
        <taxon>Eukaryota</taxon>
        <taxon>Metazoa</taxon>
        <taxon>Chordata</taxon>
        <taxon>Craniata</taxon>
        <taxon>Vertebrata</taxon>
        <taxon>Euteleostomi</taxon>
        <taxon>Actinopterygii</taxon>
        <taxon>Neopterygii</taxon>
        <taxon>Teleostei</taxon>
        <taxon>Neoteleostei</taxon>
        <taxon>Acanthomorphata</taxon>
        <taxon>Eupercaria</taxon>
        <taxon>Tetraodontiformes</taxon>
        <taxon>Tetradontoidea</taxon>
        <taxon>Tetraodontidae</taxon>
        <taxon>Tetraodon</taxon>
    </lineage>
</organism>
<feature type="non-terminal residue" evidence="11">
    <location>
        <position position="285"/>
    </location>
</feature>
<evidence type="ECO:0000256" key="6">
    <source>
        <dbReference type="ARBA" id="ARBA00022737"/>
    </source>
</evidence>
<dbReference type="GO" id="GO:0008270">
    <property type="term" value="F:zinc ion binding"/>
    <property type="evidence" value="ECO:0007669"/>
    <property type="project" value="UniProtKB-KW"/>
</dbReference>
<dbReference type="SMART" id="SM00647">
    <property type="entry name" value="IBR"/>
    <property type="match status" value="2"/>
</dbReference>
<dbReference type="GO" id="GO:0016567">
    <property type="term" value="P:protein ubiquitination"/>
    <property type="evidence" value="ECO:0007669"/>
    <property type="project" value="InterPro"/>
</dbReference>
<dbReference type="InterPro" id="IPR044066">
    <property type="entry name" value="TRIAD_supradom"/>
</dbReference>
<gene>
    <name evidence="11" type="ORF">GSTENG00013011001</name>
</gene>
<dbReference type="PANTHER" id="PTHR11685">
    <property type="entry name" value="RBR FAMILY RING FINGER AND IBR DOMAIN-CONTAINING"/>
    <property type="match status" value="1"/>
</dbReference>
<evidence type="ECO:0000256" key="9">
    <source>
        <dbReference type="ARBA" id="ARBA00022833"/>
    </source>
</evidence>
<dbReference type="InterPro" id="IPR031127">
    <property type="entry name" value="E3_UB_ligase_RBR"/>
</dbReference>
<dbReference type="CDD" id="cd20354">
    <property type="entry name" value="Rcat_RBR_RNF14"/>
    <property type="match status" value="1"/>
</dbReference>
<dbReference type="CDD" id="cd23820">
    <property type="entry name" value="RWD_RNF14"/>
    <property type="match status" value="1"/>
</dbReference>
<dbReference type="EC" id="2.3.2.31" evidence="3"/>
<evidence type="ECO:0000256" key="8">
    <source>
        <dbReference type="ARBA" id="ARBA00022786"/>
    </source>
</evidence>
<dbReference type="InterPro" id="IPR047548">
    <property type="entry name" value="Rcat_RBR_RNF14"/>
</dbReference>
<keyword evidence="5" id="KW-0479">Metal-binding</keyword>
<keyword evidence="6" id="KW-0677">Repeat</keyword>
<keyword evidence="8" id="KW-0833">Ubl conjugation pathway</keyword>
<evidence type="ECO:0000256" key="2">
    <source>
        <dbReference type="ARBA" id="ARBA00004906"/>
    </source>
</evidence>
<comment type="catalytic activity">
    <reaction evidence="1">
        <text>[E2 ubiquitin-conjugating enzyme]-S-ubiquitinyl-L-cysteine + [acceptor protein]-L-lysine = [E2 ubiquitin-conjugating enzyme]-L-cysteine + [acceptor protein]-N(6)-ubiquitinyl-L-lysine.</text>
        <dbReference type="EC" id="2.3.2.31"/>
    </reaction>
</comment>
<dbReference type="InterPro" id="IPR002867">
    <property type="entry name" value="IBR_dom"/>
</dbReference>
<dbReference type="Gene3D" id="1.20.120.1750">
    <property type="match status" value="1"/>
</dbReference>
<dbReference type="GO" id="GO:0061630">
    <property type="term" value="F:ubiquitin protein ligase activity"/>
    <property type="evidence" value="ECO:0007669"/>
    <property type="project" value="UniProtKB-EC"/>
</dbReference>
<dbReference type="SUPFAM" id="SSF57850">
    <property type="entry name" value="RING/U-box"/>
    <property type="match status" value="2"/>
</dbReference>
<keyword evidence="9" id="KW-0862">Zinc</keyword>
<dbReference type="Gene3D" id="2.20.25.20">
    <property type="match status" value="1"/>
</dbReference>
<dbReference type="Pfam" id="PF22191">
    <property type="entry name" value="IBR_1"/>
    <property type="match status" value="1"/>
</dbReference>
<reference evidence="11" key="1">
    <citation type="journal article" date="2004" name="Nature">
        <title>Genome duplication in the teleost fish Tetraodon nigroviridis reveals the early vertebrate proto-karyotype.</title>
        <authorList>
            <person name="Jaillon O."/>
            <person name="Aury J.-M."/>
            <person name="Brunet F."/>
            <person name="Petit J.-L."/>
            <person name="Stange-Thomann N."/>
            <person name="Mauceli E."/>
            <person name="Bouneau L."/>
            <person name="Fischer C."/>
            <person name="Ozouf-Costaz C."/>
            <person name="Bernot A."/>
            <person name="Nicaud S."/>
            <person name="Jaffe D."/>
            <person name="Fisher S."/>
            <person name="Lutfalla G."/>
            <person name="Dossat C."/>
            <person name="Segurens B."/>
            <person name="Dasilva C."/>
            <person name="Salanoubat M."/>
            <person name="Levy M."/>
            <person name="Boudet N."/>
            <person name="Castellano S."/>
            <person name="Anthouard V."/>
            <person name="Jubin C."/>
            <person name="Castelli V."/>
            <person name="Katinka M."/>
            <person name="Vacherie B."/>
            <person name="Biemont C."/>
            <person name="Skalli Z."/>
            <person name="Cattolico L."/>
            <person name="Poulain J."/>
            <person name="De Berardinis V."/>
            <person name="Cruaud C."/>
            <person name="Duprat S."/>
            <person name="Brottier P."/>
            <person name="Coutanceau J.-P."/>
            <person name="Gouzy J."/>
            <person name="Parra G."/>
            <person name="Lardier G."/>
            <person name="Chapple C."/>
            <person name="McKernan K.J."/>
            <person name="McEwan P."/>
            <person name="Bosak S."/>
            <person name="Kellis M."/>
            <person name="Volff J.-N."/>
            <person name="Guigo R."/>
            <person name="Zody M.C."/>
            <person name="Mesirov J."/>
            <person name="Lindblad-Toh K."/>
            <person name="Birren B."/>
            <person name="Nusbaum C."/>
            <person name="Kahn D."/>
            <person name="Robinson-Rechavi M."/>
            <person name="Laudet V."/>
            <person name="Schachter V."/>
            <person name="Quetier F."/>
            <person name="Saurin W."/>
            <person name="Scarpelli C."/>
            <person name="Wincker P."/>
            <person name="Lander E.S."/>
            <person name="Weissenbach J."/>
            <person name="Roest Crollius H."/>
        </authorList>
    </citation>
    <scope>NUCLEOTIDE SEQUENCE [LARGE SCALE GENOMIC DNA]</scope>
</reference>
<evidence type="ECO:0000256" key="1">
    <source>
        <dbReference type="ARBA" id="ARBA00001798"/>
    </source>
</evidence>
<evidence type="ECO:0000256" key="3">
    <source>
        <dbReference type="ARBA" id="ARBA00012251"/>
    </source>
</evidence>
<comment type="caution">
    <text evidence="11">The sequence shown here is derived from an EMBL/GenBank/DDBJ whole genome shotgun (WGS) entry which is preliminary data.</text>
</comment>
<proteinExistence type="predicted"/>
<name>Q4STD1_TETNG</name>
<feature type="domain" description="RING-type" evidence="10">
    <location>
        <begin position="1"/>
        <end position="285"/>
    </location>
</feature>
<dbReference type="AlphaFoldDB" id="Q4STD1"/>
<dbReference type="InterPro" id="IPR016135">
    <property type="entry name" value="UBQ-conjugating_enzyme/RWD"/>
</dbReference>
<dbReference type="SUPFAM" id="SSF54495">
    <property type="entry name" value="UBC-like"/>
    <property type="match status" value="1"/>
</dbReference>
<accession>Q4STD1</accession>
<keyword evidence="4" id="KW-0808">Transferase</keyword>
<evidence type="ECO:0000256" key="5">
    <source>
        <dbReference type="ARBA" id="ARBA00022723"/>
    </source>
</evidence>
<sequence length="285" mass="31977">DSQEQEDELLALQSIFGPEEFCRKEPNGGGEIRVHAELPAGFSVAIKEGEILSQYEISFLPPLLLNFDLPEDYPSSAPPSFTLTCSWLSHTQVQNLVGEELFARYDRLLLQNSLERMPGVCPRQHLWDPRRFPQLCCQAFGVGCFSFCVFFLLLDVVYCPRRDCGSAVIREESSKAAMCPACGFAFCVACRKTYHGADECVSEGLVDLWKDYVSGGKERKRLLESRYGRSVLTLTLESLLSEGWTAVNTKPCPNCFAKIEKNGGCNVMHCSRCHEVFCWVCLAKL</sequence>
<dbReference type="Pfam" id="PF05773">
    <property type="entry name" value="RWD"/>
    <property type="match status" value="1"/>
</dbReference>
<dbReference type="Pfam" id="PF01485">
    <property type="entry name" value="IBR"/>
    <property type="match status" value="1"/>
</dbReference>
<dbReference type="Gene3D" id="3.10.110.10">
    <property type="entry name" value="Ubiquitin Conjugating Enzyme"/>
    <property type="match status" value="1"/>
</dbReference>
<reference evidence="11" key="2">
    <citation type="submission" date="2004-02" db="EMBL/GenBank/DDBJ databases">
        <authorList>
            <consortium name="Genoscope"/>
            <consortium name="Whitehead Institute Centre for Genome Research"/>
        </authorList>
    </citation>
    <scope>NUCLEOTIDE SEQUENCE</scope>
</reference>
<dbReference type="CDD" id="cd20341">
    <property type="entry name" value="BRcat_RBR_RNF14"/>
    <property type="match status" value="1"/>
</dbReference>
<dbReference type="EMBL" id="CAAE01014243">
    <property type="protein sequence ID" value="CAF96101.1"/>
    <property type="molecule type" value="Genomic_DNA"/>
</dbReference>
<dbReference type="PROSITE" id="PS51873">
    <property type="entry name" value="TRIAD"/>
    <property type="match status" value="1"/>
</dbReference>
<dbReference type="InterPro" id="IPR006575">
    <property type="entry name" value="RWD_dom"/>
</dbReference>
<dbReference type="OrthoDB" id="69641at2759"/>
<protein>
    <recommendedName>
        <fullName evidence="3">RBR-type E3 ubiquitin transferase</fullName>
        <ecNumber evidence="3">2.3.2.31</ecNumber>
    </recommendedName>
</protein>
<feature type="non-terminal residue" evidence="11">
    <location>
        <position position="1"/>
    </location>
</feature>
<dbReference type="KEGG" id="tng:GSTEN00013011G001"/>
<comment type="pathway">
    <text evidence="2">Protein modification; protein ubiquitination.</text>
</comment>
<evidence type="ECO:0000256" key="7">
    <source>
        <dbReference type="ARBA" id="ARBA00022771"/>
    </source>
</evidence>
<evidence type="ECO:0000259" key="10">
    <source>
        <dbReference type="PROSITE" id="PS51873"/>
    </source>
</evidence>